<dbReference type="PANTHER" id="PTHR22870">
    <property type="entry name" value="REGULATOR OF CHROMOSOME CONDENSATION"/>
    <property type="match status" value="1"/>
</dbReference>
<evidence type="ECO:0000256" key="1">
    <source>
        <dbReference type="ARBA" id="ARBA00022737"/>
    </source>
</evidence>
<evidence type="ECO:0000256" key="2">
    <source>
        <dbReference type="PROSITE-ProRule" id="PRU00235"/>
    </source>
</evidence>
<accession>A0A565CKG8</accession>
<keyword evidence="1" id="KW-0677">Repeat</keyword>
<organism evidence="4 5">
    <name type="scientific">Arabis nemorensis</name>
    <dbReference type="NCBI Taxonomy" id="586526"/>
    <lineage>
        <taxon>Eukaryota</taxon>
        <taxon>Viridiplantae</taxon>
        <taxon>Streptophyta</taxon>
        <taxon>Embryophyta</taxon>
        <taxon>Tracheophyta</taxon>
        <taxon>Spermatophyta</taxon>
        <taxon>Magnoliopsida</taxon>
        <taxon>eudicotyledons</taxon>
        <taxon>Gunneridae</taxon>
        <taxon>Pentapetalae</taxon>
        <taxon>rosids</taxon>
        <taxon>malvids</taxon>
        <taxon>Brassicales</taxon>
        <taxon>Brassicaceae</taxon>
        <taxon>Arabideae</taxon>
        <taxon>Arabis</taxon>
    </lineage>
</organism>
<evidence type="ECO:0000313" key="4">
    <source>
        <dbReference type="EMBL" id="VVB14139.1"/>
    </source>
</evidence>
<dbReference type="InterPro" id="IPR058923">
    <property type="entry name" value="RCC1-like_dom"/>
</dbReference>
<name>A0A565CKG8_9BRAS</name>
<dbReference type="Pfam" id="PF00415">
    <property type="entry name" value="RCC1"/>
    <property type="match status" value="1"/>
</dbReference>
<dbReference type="InterPro" id="IPR009091">
    <property type="entry name" value="RCC1/BLIP-II"/>
</dbReference>
<dbReference type="Gene3D" id="2.130.10.30">
    <property type="entry name" value="Regulator of chromosome condensation 1/beta-lactamase-inhibitor protein II"/>
    <property type="match status" value="2"/>
</dbReference>
<reference evidence="4" key="1">
    <citation type="submission" date="2019-07" db="EMBL/GenBank/DDBJ databases">
        <authorList>
            <person name="Dittberner H."/>
        </authorList>
    </citation>
    <scope>NUCLEOTIDE SEQUENCE [LARGE SCALE GENOMIC DNA]</scope>
</reference>
<comment type="caution">
    <text evidence="4">The sequence shown here is derived from an EMBL/GenBank/DDBJ whole genome shotgun (WGS) entry which is preliminary data.</text>
</comment>
<dbReference type="PANTHER" id="PTHR22870:SF155">
    <property type="entry name" value="E3 UBIQUITIN-PROTEIN LIGASE HERC1-RELATED"/>
    <property type="match status" value="1"/>
</dbReference>
<dbReference type="OrthoDB" id="5981550at2759"/>
<dbReference type="AlphaFoldDB" id="A0A565CKG8"/>
<evidence type="ECO:0000259" key="3">
    <source>
        <dbReference type="Pfam" id="PF25390"/>
    </source>
</evidence>
<evidence type="ECO:0000313" key="5">
    <source>
        <dbReference type="Proteomes" id="UP000489600"/>
    </source>
</evidence>
<dbReference type="Proteomes" id="UP000489600">
    <property type="component" value="Unassembled WGS sequence"/>
</dbReference>
<feature type="repeat" description="RCC1" evidence="2">
    <location>
        <begin position="118"/>
        <end position="172"/>
    </location>
</feature>
<feature type="repeat" description="RCC1" evidence="2">
    <location>
        <begin position="299"/>
        <end position="357"/>
    </location>
</feature>
<keyword evidence="5" id="KW-1185">Reference proteome</keyword>
<feature type="repeat" description="RCC1" evidence="2">
    <location>
        <begin position="246"/>
        <end position="298"/>
    </location>
</feature>
<dbReference type="Pfam" id="PF25390">
    <property type="entry name" value="WD40_RLD"/>
    <property type="match status" value="1"/>
</dbReference>
<feature type="repeat" description="RCC1" evidence="2">
    <location>
        <begin position="35"/>
        <end position="93"/>
    </location>
</feature>
<dbReference type="PRINTS" id="PR00633">
    <property type="entry name" value="RCCNDNSATION"/>
</dbReference>
<feature type="repeat" description="RCC1" evidence="2">
    <location>
        <begin position="184"/>
        <end position="238"/>
    </location>
</feature>
<dbReference type="EMBL" id="CABITT030000008">
    <property type="protein sequence ID" value="VVB14139.1"/>
    <property type="molecule type" value="Genomic_DNA"/>
</dbReference>
<dbReference type="InterPro" id="IPR051210">
    <property type="entry name" value="Ub_ligase/GEF_domain"/>
</dbReference>
<dbReference type="PROSITE" id="PS50012">
    <property type="entry name" value="RCC1_3"/>
    <property type="match status" value="5"/>
</dbReference>
<dbReference type="PROSITE" id="PS00626">
    <property type="entry name" value="RCC1_2"/>
    <property type="match status" value="1"/>
</dbReference>
<protein>
    <recommendedName>
        <fullName evidence="3">RCC1-like domain-containing protein</fullName>
    </recommendedName>
</protein>
<feature type="domain" description="RCC1-like" evidence="3">
    <location>
        <begin position="97"/>
        <end position="387"/>
    </location>
</feature>
<dbReference type="SUPFAM" id="SSF50985">
    <property type="entry name" value="RCC1/BLIP-II"/>
    <property type="match status" value="1"/>
</dbReference>
<sequence length="510" mass="55703">MEDKSPALPISEDLSRKIISLAAGEAHTIALTGDGCVYSWGRGMFGRLGTGKESDELVPALVEFAFPDRPAGDRPRIVGVAAGAYHSLAVSGREARSDLKVCAVKAGSMMSLAIDNVGGLWMWGNVPPQDSGAEPRLSFTSIPIPFTIPEFHGRTVLKVACGDEHVVALVGPGEIPKDNSDDESVLYSWGNNHHGQLGLGDRESRARPQIVETFNQNSDLIVYDIACGAHHTALLTYRKETPKGPSMCWTFGFGENGQLGHGSTKSSLIPEPVSQIPEHAYLVSVDCGLFHTSVVSSEGFVWSWGMERGLGLCPDVNFIDVEAGDDSVPRKISGGSRFRDPVQVSCGAAHTVLVANGGYKLWSWGRGRNGVLGTGNVVDCYVPTPVFWPNELKPDKEEVAEAEKSSSTMEEVKRLEAKLMVMERYASILHGSIFGKPFNEEEDIPYSLRVSGYFDMGKEWGEMLESADKSQLMRLQAFYEDMIVRVKDKVLQRRIQEIIKDCLQSSAPKH</sequence>
<gene>
    <name evidence="4" type="ORF">ANE_LOCUS24583</name>
</gene>
<proteinExistence type="predicted"/>
<dbReference type="InterPro" id="IPR000408">
    <property type="entry name" value="Reg_chr_condens"/>
</dbReference>